<evidence type="ECO:0000313" key="2">
    <source>
        <dbReference type="EMBL" id="MDQ2589297.1"/>
    </source>
</evidence>
<keyword evidence="3" id="KW-1185">Reference proteome</keyword>
<evidence type="ECO:0000256" key="1">
    <source>
        <dbReference type="SAM" id="SignalP"/>
    </source>
</evidence>
<organism evidence="2 3">
    <name type="scientific">Saccharothrix yanglingensis</name>
    <dbReference type="NCBI Taxonomy" id="659496"/>
    <lineage>
        <taxon>Bacteria</taxon>
        <taxon>Bacillati</taxon>
        <taxon>Actinomycetota</taxon>
        <taxon>Actinomycetes</taxon>
        <taxon>Pseudonocardiales</taxon>
        <taxon>Pseudonocardiaceae</taxon>
        <taxon>Saccharothrix</taxon>
    </lineage>
</organism>
<proteinExistence type="predicted"/>
<protein>
    <recommendedName>
        <fullName evidence="4">Peptidase inhibitor family I36</fullName>
    </recommendedName>
</protein>
<evidence type="ECO:0000313" key="3">
    <source>
        <dbReference type="Proteomes" id="UP001225605"/>
    </source>
</evidence>
<gene>
    <name evidence="2" type="ORF">CKY47_36360</name>
</gene>
<dbReference type="PROSITE" id="PS51318">
    <property type="entry name" value="TAT"/>
    <property type="match status" value="1"/>
</dbReference>
<dbReference type="InterPro" id="IPR006311">
    <property type="entry name" value="TAT_signal"/>
</dbReference>
<reference evidence="2 3" key="1">
    <citation type="submission" date="2017-06" db="EMBL/GenBank/DDBJ databases">
        <title>Cultured bacterium strain Saccharothrix yanglingensis Hhs.015.</title>
        <authorList>
            <person name="Xia Y."/>
        </authorList>
    </citation>
    <scope>NUCLEOTIDE SEQUENCE [LARGE SCALE GENOMIC DNA]</scope>
    <source>
        <strain evidence="2 3">Hhs.015</strain>
    </source>
</reference>
<keyword evidence="1" id="KW-0732">Signal</keyword>
<comment type="caution">
    <text evidence="2">The sequence shown here is derived from an EMBL/GenBank/DDBJ whole genome shotgun (WGS) entry which is preliminary data.</text>
</comment>
<accession>A0ABU0XAY0</accession>
<sequence length="118" mass="12217">MRKSKSRRVALAGLTAATGLALSVLGAGQAQAATPGTIKVCTGKDFFITVKFPGRGGVSITPAKTPNNVACLTSWFGGNGTNERFDVYSGSRYLGSSIYNSSRGAEIHGVPGPSFYVI</sequence>
<feature type="chain" id="PRO_5047218415" description="Peptidase inhibitor family I36" evidence="1">
    <location>
        <begin position="33"/>
        <end position="118"/>
    </location>
</feature>
<dbReference type="Proteomes" id="UP001225605">
    <property type="component" value="Unassembled WGS sequence"/>
</dbReference>
<evidence type="ECO:0008006" key="4">
    <source>
        <dbReference type="Google" id="ProtNLM"/>
    </source>
</evidence>
<dbReference type="RefSeq" id="WP_306750998.1">
    <property type="nucleotide sequence ID" value="NZ_NSDM01000047.1"/>
</dbReference>
<name>A0ABU0XAY0_9PSEU</name>
<feature type="signal peptide" evidence="1">
    <location>
        <begin position="1"/>
        <end position="32"/>
    </location>
</feature>
<dbReference type="EMBL" id="NSDM01000047">
    <property type="protein sequence ID" value="MDQ2589297.1"/>
    <property type="molecule type" value="Genomic_DNA"/>
</dbReference>